<dbReference type="Proteomes" id="UP000007322">
    <property type="component" value="Chromosome 5"/>
</dbReference>
<evidence type="ECO:0000256" key="1">
    <source>
        <dbReference type="SAM" id="Phobius"/>
    </source>
</evidence>
<feature type="transmembrane region" description="Helical" evidence="1">
    <location>
        <begin position="12"/>
        <end position="29"/>
    </location>
</feature>
<sequence length="59" mass="6783">MKFALPDSTTFPPFSFSFSSPLLIGLTFWRKSDSRVRFVRETFHVGLRQELGAAECQEL</sequence>
<dbReference type="EMBL" id="CP003006">
    <property type="protein sequence ID" value="AEO59754.1"/>
    <property type="molecule type" value="Genomic_DNA"/>
</dbReference>
<keyword evidence="1" id="KW-0472">Membrane</keyword>
<keyword evidence="3" id="KW-1185">Reference proteome</keyword>
<name>G2QJJ7_THET4</name>
<reference evidence="2 3" key="1">
    <citation type="journal article" date="2011" name="Nat. Biotechnol.">
        <title>Comparative genomic analysis of the thermophilic biomass-degrading fungi Myceliophthora thermophila and Thielavia terrestris.</title>
        <authorList>
            <person name="Berka R.M."/>
            <person name="Grigoriev I.V."/>
            <person name="Otillar R."/>
            <person name="Salamov A."/>
            <person name="Grimwood J."/>
            <person name="Reid I."/>
            <person name="Ishmael N."/>
            <person name="John T."/>
            <person name="Darmond C."/>
            <person name="Moisan M.-C."/>
            <person name="Henrissat B."/>
            <person name="Coutinho P.M."/>
            <person name="Lombard V."/>
            <person name="Natvig D.O."/>
            <person name="Lindquist E."/>
            <person name="Schmutz J."/>
            <person name="Lucas S."/>
            <person name="Harris P."/>
            <person name="Powlowski J."/>
            <person name="Bellemare A."/>
            <person name="Taylor D."/>
            <person name="Butler G."/>
            <person name="de Vries R.P."/>
            <person name="Allijn I.E."/>
            <person name="van den Brink J."/>
            <person name="Ushinsky S."/>
            <person name="Storms R."/>
            <person name="Powell A.J."/>
            <person name="Paulsen I.T."/>
            <person name="Elbourne L.D.H."/>
            <person name="Baker S.E."/>
            <person name="Magnuson J."/>
            <person name="LaBoissiere S."/>
            <person name="Clutterbuck A.J."/>
            <person name="Martinez D."/>
            <person name="Wogulis M."/>
            <person name="de Leon A.L."/>
            <person name="Rey M.W."/>
            <person name="Tsang A."/>
        </authorList>
    </citation>
    <scope>NUCLEOTIDE SEQUENCE [LARGE SCALE GENOMIC DNA]</scope>
    <source>
        <strain evidence="3">ATCC 42464 / BCRC 31852 / DSM 1799</strain>
    </source>
</reference>
<proteinExistence type="predicted"/>
<dbReference type="HOGENOM" id="CLU_2962525_0_0_1"/>
<dbReference type="GeneID" id="11506949"/>
<keyword evidence="1" id="KW-1133">Transmembrane helix</keyword>
<keyword evidence="1" id="KW-0812">Transmembrane</keyword>
<dbReference type="RefSeq" id="XP_003664999.1">
    <property type="nucleotide sequence ID" value="XM_003664951.1"/>
</dbReference>
<dbReference type="InParanoid" id="G2QJJ7"/>
<evidence type="ECO:0000313" key="2">
    <source>
        <dbReference type="EMBL" id="AEO59754.1"/>
    </source>
</evidence>
<gene>
    <name evidence="2" type="ORF">MYCTH_2308272</name>
</gene>
<dbReference type="KEGG" id="mtm:MYCTH_2308272"/>
<evidence type="ECO:0000313" key="3">
    <source>
        <dbReference type="Proteomes" id="UP000007322"/>
    </source>
</evidence>
<organism evidence="2 3">
    <name type="scientific">Thermothelomyces thermophilus (strain ATCC 42464 / BCRC 31852 / DSM 1799)</name>
    <name type="common">Sporotrichum thermophile</name>
    <dbReference type="NCBI Taxonomy" id="573729"/>
    <lineage>
        <taxon>Eukaryota</taxon>
        <taxon>Fungi</taxon>
        <taxon>Dikarya</taxon>
        <taxon>Ascomycota</taxon>
        <taxon>Pezizomycotina</taxon>
        <taxon>Sordariomycetes</taxon>
        <taxon>Sordariomycetidae</taxon>
        <taxon>Sordariales</taxon>
        <taxon>Chaetomiaceae</taxon>
        <taxon>Thermothelomyces</taxon>
    </lineage>
</organism>
<accession>G2QJJ7</accession>
<dbReference type="AlphaFoldDB" id="G2QJJ7"/>
<protein>
    <submittedName>
        <fullName evidence="2">Uncharacterized protein</fullName>
    </submittedName>
</protein>
<dbReference type="VEuPathDB" id="FungiDB:MYCTH_2308272"/>